<dbReference type="EMBL" id="QGGV01000001">
    <property type="protein sequence ID" value="PWK58493.1"/>
    <property type="molecule type" value="Genomic_DNA"/>
</dbReference>
<keyword evidence="3" id="KW-1185">Reference proteome</keyword>
<keyword evidence="1" id="KW-1133">Transmembrane helix</keyword>
<feature type="transmembrane region" description="Helical" evidence="1">
    <location>
        <begin position="51"/>
        <end position="79"/>
    </location>
</feature>
<accession>A0A316GD55</accession>
<gene>
    <name evidence="2" type="ORF">C8D95_101307</name>
</gene>
<dbReference type="Proteomes" id="UP000245390">
    <property type="component" value="Unassembled WGS sequence"/>
</dbReference>
<evidence type="ECO:0000313" key="3">
    <source>
        <dbReference type="Proteomes" id="UP000245390"/>
    </source>
</evidence>
<evidence type="ECO:0000313" key="2">
    <source>
        <dbReference type="EMBL" id="PWK58493.1"/>
    </source>
</evidence>
<protein>
    <submittedName>
        <fullName evidence="2">Uncharacterized protein</fullName>
    </submittedName>
</protein>
<keyword evidence="1" id="KW-0472">Membrane</keyword>
<feature type="transmembrane region" description="Helical" evidence="1">
    <location>
        <begin position="18"/>
        <end position="39"/>
    </location>
</feature>
<reference evidence="2 3" key="1">
    <citation type="submission" date="2018-05" db="EMBL/GenBank/DDBJ databases">
        <title>Genomic Encyclopedia of Type Strains, Phase IV (KMG-IV): sequencing the most valuable type-strain genomes for metagenomic binning, comparative biology and taxonomic classification.</title>
        <authorList>
            <person name="Goeker M."/>
        </authorList>
    </citation>
    <scope>NUCLEOTIDE SEQUENCE [LARGE SCALE GENOMIC DNA]</scope>
    <source>
        <strain evidence="2 3">DSM 103371</strain>
    </source>
</reference>
<feature type="transmembrane region" description="Helical" evidence="1">
    <location>
        <begin position="132"/>
        <end position="149"/>
    </location>
</feature>
<dbReference type="AlphaFoldDB" id="A0A316GD55"/>
<proteinExistence type="predicted"/>
<keyword evidence="1" id="KW-0812">Transmembrane</keyword>
<organism evidence="2 3">
    <name type="scientific">Silicimonas algicola</name>
    <dbReference type="NCBI Taxonomy" id="1826607"/>
    <lineage>
        <taxon>Bacteria</taxon>
        <taxon>Pseudomonadati</taxon>
        <taxon>Pseudomonadota</taxon>
        <taxon>Alphaproteobacteria</taxon>
        <taxon>Rhodobacterales</taxon>
        <taxon>Paracoccaceae</taxon>
    </lineage>
</organism>
<feature type="transmembrane region" description="Helical" evidence="1">
    <location>
        <begin position="91"/>
        <end position="112"/>
    </location>
</feature>
<evidence type="ECO:0000256" key="1">
    <source>
        <dbReference type="SAM" id="Phobius"/>
    </source>
</evidence>
<name>A0A316GD55_9RHOB</name>
<comment type="caution">
    <text evidence="2">The sequence shown here is derived from an EMBL/GenBank/DDBJ whole genome shotgun (WGS) entry which is preliminary data.</text>
</comment>
<sequence>MKTGVFLGPAFPRHGDRLLASAVTGLGVPALAWLALQVFPQGCDLRGDPEVYRWTCLLPGLLIMVPLVVAVILPLVMILNRRLARPFPDGWLPASVAFGVLTQLVLTLGFALTLGPAYRGAFLSEVLTIPQPFVAGFLSAAVYSFALHLRRRSSPVID</sequence>